<dbReference type="Pfam" id="PF00501">
    <property type="entry name" value="AMP-binding"/>
    <property type="match status" value="2"/>
</dbReference>
<dbReference type="EMBL" id="JAGSOV010000083">
    <property type="protein sequence ID" value="MCO1660435.1"/>
    <property type="molecule type" value="Genomic_DNA"/>
</dbReference>
<dbReference type="InterPro" id="IPR000873">
    <property type="entry name" value="AMP-dep_synth/lig_dom"/>
</dbReference>
<dbReference type="Proteomes" id="UP001165283">
    <property type="component" value="Unassembled WGS sequence"/>
</dbReference>
<evidence type="ECO:0000256" key="1">
    <source>
        <dbReference type="ARBA" id="ARBA00006432"/>
    </source>
</evidence>
<dbReference type="Gene3D" id="3.30.300.30">
    <property type="match status" value="1"/>
</dbReference>
<evidence type="ECO:0000259" key="4">
    <source>
        <dbReference type="Pfam" id="PF13193"/>
    </source>
</evidence>
<dbReference type="PROSITE" id="PS00455">
    <property type="entry name" value="AMP_BINDING"/>
    <property type="match status" value="1"/>
</dbReference>
<dbReference type="Gene3D" id="3.40.50.12780">
    <property type="entry name" value="N-terminal domain of ligase-like"/>
    <property type="match status" value="1"/>
</dbReference>
<dbReference type="PANTHER" id="PTHR43201">
    <property type="entry name" value="ACYL-COA SYNTHETASE"/>
    <property type="match status" value="1"/>
</dbReference>
<name>A0ABT1ABL8_9PSEU</name>
<gene>
    <name evidence="5" type="ORF">KDL28_35790</name>
</gene>
<keyword evidence="6" id="KW-1185">Reference proteome</keyword>
<dbReference type="InterPro" id="IPR042099">
    <property type="entry name" value="ANL_N_sf"/>
</dbReference>
<dbReference type="InterPro" id="IPR025110">
    <property type="entry name" value="AMP-bd_C"/>
</dbReference>
<dbReference type="RefSeq" id="WP_252445941.1">
    <property type="nucleotide sequence ID" value="NZ_JAGSOV010000083.1"/>
</dbReference>
<dbReference type="PANTHER" id="PTHR43201:SF5">
    <property type="entry name" value="MEDIUM-CHAIN ACYL-COA LIGASE ACSF2, MITOCHONDRIAL"/>
    <property type="match status" value="1"/>
</dbReference>
<evidence type="ECO:0000313" key="6">
    <source>
        <dbReference type="Proteomes" id="UP001165283"/>
    </source>
</evidence>
<dbReference type="Pfam" id="PF13193">
    <property type="entry name" value="AMP-binding_C"/>
    <property type="match status" value="1"/>
</dbReference>
<comment type="caution">
    <text evidence="5">The sequence shown here is derived from an EMBL/GenBank/DDBJ whole genome shotgun (WGS) entry which is preliminary data.</text>
</comment>
<evidence type="ECO:0000259" key="3">
    <source>
        <dbReference type="Pfam" id="PF00501"/>
    </source>
</evidence>
<sequence length="416" mass="43338">MTVLGPAATPARAHGAAAALRSRGVREGDRVAVEAAPDDALAWLLGADLLGAATLVVEPRWTARERAAVLADAAPDLVVTGGPPPPDGRVGPVGGAGTAFYLPTTSGSSGRPKVLVRSRDSWLRSFAALGELPGPVLVPGPPSSSLFLFGALHALWCGTAPALRPRLELADARRAGTVHLVPAALVDLLDRVERAPGRGAPRVVVCGGAHLPAPVRERFARLLPDAELVEYYGSAEHSLIAVRRRGEAELRPVDGVDLRVREGVLWVRSPLAFRGHLRGGAVEPAGPWTTVGDRAELTPTGGLRVHGRGTATISCGGRLVSAEEVEAVLRDAPGARDVLVAATPHPRLGSVVTAVVEAGPTLRALRAAARDGLEPAKRPRRWLVVPRLPRTPSGKPARALVGEQLAAGTLRADPLR</sequence>
<dbReference type="InterPro" id="IPR045851">
    <property type="entry name" value="AMP-bd_C_sf"/>
</dbReference>
<comment type="similarity">
    <text evidence="1">Belongs to the ATP-dependent AMP-binding enzyme family.</text>
</comment>
<dbReference type="SUPFAM" id="SSF56801">
    <property type="entry name" value="Acetyl-CoA synthetase-like"/>
    <property type="match status" value="1"/>
</dbReference>
<feature type="domain" description="AMP-dependent synthetase/ligase" evidence="3">
    <location>
        <begin position="98"/>
        <end position="260"/>
    </location>
</feature>
<dbReference type="GO" id="GO:0016874">
    <property type="term" value="F:ligase activity"/>
    <property type="evidence" value="ECO:0007669"/>
    <property type="project" value="UniProtKB-KW"/>
</dbReference>
<feature type="domain" description="AMP-binding enzyme C-terminal" evidence="4">
    <location>
        <begin position="324"/>
        <end position="395"/>
    </location>
</feature>
<accession>A0ABT1ABL8</accession>
<dbReference type="InterPro" id="IPR020845">
    <property type="entry name" value="AMP-binding_CS"/>
</dbReference>
<evidence type="ECO:0000313" key="5">
    <source>
        <dbReference type="EMBL" id="MCO1660435.1"/>
    </source>
</evidence>
<reference evidence="5" key="1">
    <citation type="submission" date="2021-04" db="EMBL/GenBank/DDBJ databases">
        <title>Pseudonocardia sp. nov., isolated from sandy soil of mangrove forest.</title>
        <authorList>
            <person name="Zan Z."/>
            <person name="Huang R."/>
            <person name="Liu W."/>
        </authorList>
    </citation>
    <scope>NUCLEOTIDE SEQUENCE</scope>
    <source>
        <strain evidence="5">S2-4</strain>
    </source>
</reference>
<keyword evidence="2 5" id="KW-0436">Ligase</keyword>
<proteinExistence type="inferred from homology"/>
<feature type="domain" description="AMP-dependent synthetase/ligase" evidence="3">
    <location>
        <begin position="11"/>
        <end position="80"/>
    </location>
</feature>
<evidence type="ECO:0000256" key="2">
    <source>
        <dbReference type="ARBA" id="ARBA00022598"/>
    </source>
</evidence>
<organism evidence="5 6">
    <name type="scientific">Pseudonocardia humida</name>
    <dbReference type="NCBI Taxonomy" id="2800819"/>
    <lineage>
        <taxon>Bacteria</taxon>
        <taxon>Bacillati</taxon>
        <taxon>Actinomycetota</taxon>
        <taxon>Actinomycetes</taxon>
        <taxon>Pseudonocardiales</taxon>
        <taxon>Pseudonocardiaceae</taxon>
        <taxon>Pseudonocardia</taxon>
    </lineage>
</organism>
<protein>
    <submittedName>
        <fullName evidence="5">Acyl--CoA ligase</fullName>
    </submittedName>
</protein>